<comment type="similarity">
    <text evidence="6">Belongs to the methyl-accepting chemotaxis (MCP) protein family.</text>
</comment>
<gene>
    <name evidence="11" type="ORF">ABNF92_15910</name>
</gene>
<organism evidence="11">
    <name type="scientific">Marinobacter sp. MMG032</name>
    <dbReference type="NCBI Taxonomy" id="3158548"/>
    <lineage>
        <taxon>Bacteria</taxon>
        <taxon>Pseudomonadati</taxon>
        <taxon>Pseudomonadota</taxon>
        <taxon>Gammaproteobacteria</taxon>
        <taxon>Pseudomonadales</taxon>
        <taxon>Marinobacteraceae</taxon>
        <taxon>Marinobacter</taxon>
    </lineage>
</organism>
<dbReference type="PRINTS" id="PR00260">
    <property type="entry name" value="CHEMTRNSDUCR"/>
</dbReference>
<keyword evidence="2 9" id="KW-0812">Transmembrane</keyword>
<keyword evidence="4 9" id="KW-0472">Membrane</keyword>
<feature type="region of interest" description="Disordered" evidence="8">
    <location>
        <begin position="363"/>
        <end position="387"/>
    </location>
</feature>
<feature type="domain" description="Methyl-accepting transducer" evidence="10">
    <location>
        <begin position="108"/>
        <end position="265"/>
    </location>
</feature>
<proteinExistence type="inferred from homology"/>
<name>A0AAU7MN69_9GAMM</name>
<evidence type="ECO:0000256" key="6">
    <source>
        <dbReference type="ARBA" id="ARBA00029447"/>
    </source>
</evidence>
<dbReference type="GO" id="GO:0007165">
    <property type="term" value="P:signal transduction"/>
    <property type="evidence" value="ECO:0007669"/>
    <property type="project" value="UniProtKB-KW"/>
</dbReference>
<dbReference type="KEGG" id="mamm:ABNF92_15910"/>
<evidence type="ECO:0000256" key="7">
    <source>
        <dbReference type="PROSITE-ProRule" id="PRU00284"/>
    </source>
</evidence>
<dbReference type="PROSITE" id="PS50111">
    <property type="entry name" value="CHEMOTAXIS_TRANSDUC_2"/>
    <property type="match status" value="1"/>
</dbReference>
<dbReference type="GO" id="GO:0006935">
    <property type="term" value="P:chemotaxis"/>
    <property type="evidence" value="ECO:0007669"/>
    <property type="project" value="InterPro"/>
</dbReference>
<dbReference type="Gene3D" id="1.10.287.950">
    <property type="entry name" value="Methyl-accepting chemotaxis protein"/>
    <property type="match status" value="1"/>
</dbReference>
<dbReference type="GO" id="GO:0016020">
    <property type="term" value="C:membrane"/>
    <property type="evidence" value="ECO:0007669"/>
    <property type="project" value="UniProtKB-SubCell"/>
</dbReference>
<dbReference type="Pfam" id="PF00015">
    <property type="entry name" value="MCPsignal"/>
    <property type="match status" value="1"/>
</dbReference>
<evidence type="ECO:0000256" key="4">
    <source>
        <dbReference type="ARBA" id="ARBA00023136"/>
    </source>
</evidence>
<evidence type="ECO:0000256" key="1">
    <source>
        <dbReference type="ARBA" id="ARBA00004370"/>
    </source>
</evidence>
<keyword evidence="5 7" id="KW-0807">Transducer</keyword>
<feature type="transmembrane region" description="Helical" evidence="9">
    <location>
        <begin position="12"/>
        <end position="31"/>
    </location>
</feature>
<evidence type="ECO:0000256" key="2">
    <source>
        <dbReference type="ARBA" id="ARBA00022692"/>
    </source>
</evidence>
<dbReference type="EMBL" id="CP157802">
    <property type="protein sequence ID" value="XBQ18922.1"/>
    <property type="molecule type" value="Genomic_DNA"/>
</dbReference>
<accession>A0AAU7MN69</accession>
<keyword evidence="3 9" id="KW-1133">Transmembrane helix</keyword>
<dbReference type="GO" id="GO:0004888">
    <property type="term" value="F:transmembrane signaling receptor activity"/>
    <property type="evidence" value="ECO:0007669"/>
    <property type="project" value="InterPro"/>
</dbReference>
<comment type="subcellular location">
    <subcellularLocation>
        <location evidence="1">Membrane</location>
    </subcellularLocation>
</comment>
<dbReference type="RefSeq" id="WP_349342686.1">
    <property type="nucleotide sequence ID" value="NZ_CP157802.1"/>
</dbReference>
<evidence type="ECO:0000313" key="11">
    <source>
        <dbReference type="EMBL" id="XBQ18922.1"/>
    </source>
</evidence>
<dbReference type="PANTHER" id="PTHR32089:SF112">
    <property type="entry name" value="LYSOZYME-LIKE PROTEIN-RELATED"/>
    <property type="match status" value="1"/>
</dbReference>
<protein>
    <submittedName>
        <fullName evidence="11">Methyl-accepting chemotaxis protein</fullName>
    </submittedName>
</protein>
<evidence type="ECO:0000256" key="9">
    <source>
        <dbReference type="SAM" id="Phobius"/>
    </source>
</evidence>
<sequence length="387" mass="41308">MPNTQPFPEKLLMAVIAAPGLLAVVFAVFLMPVTSGLVVAGLLVALTLVSALWFRKLVRCWSSSLTLELEESLQQVSSTPSPVQRAQIQLGKELLPVWEQQIETARFQTETAITDLTGCFSNLAQDLRGSTAMASEVASSLEGGVGSSFGRAGSELQSVVNTLRGALEDRDGLLRQINGLDTFVDELDSMAQDVAKIAGQTNLLALNAAIEAARAGEHGRGFAVVADEVRKLSRLSADTGERISTKVGYIGDSIRSAVSAAQESRGRDGESLRASEATIERVLDDFKGLGTRLVDSAESLRRTNVGIQSDVEDALIQLQFQDRTSQILTHVSASISNAGGQMVSGDAVNVDALMRDMESSYAMAEERNNHGRKTSAQSVASGEITFF</sequence>
<evidence type="ECO:0000256" key="3">
    <source>
        <dbReference type="ARBA" id="ARBA00022989"/>
    </source>
</evidence>
<evidence type="ECO:0000256" key="5">
    <source>
        <dbReference type="ARBA" id="ARBA00023224"/>
    </source>
</evidence>
<dbReference type="SUPFAM" id="SSF58104">
    <property type="entry name" value="Methyl-accepting chemotaxis protein (MCP) signaling domain"/>
    <property type="match status" value="1"/>
</dbReference>
<dbReference type="AlphaFoldDB" id="A0AAU7MN69"/>
<evidence type="ECO:0000259" key="10">
    <source>
        <dbReference type="PROSITE" id="PS50111"/>
    </source>
</evidence>
<dbReference type="PANTHER" id="PTHR32089">
    <property type="entry name" value="METHYL-ACCEPTING CHEMOTAXIS PROTEIN MCPB"/>
    <property type="match status" value="1"/>
</dbReference>
<dbReference type="InterPro" id="IPR004090">
    <property type="entry name" value="Chemotax_Me-accpt_rcpt"/>
</dbReference>
<dbReference type="InterPro" id="IPR004089">
    <property type="entry name" value="MCPsignal_dom"/>
</dbReference>
<dbReference type="SMART" id="SM00283">
    <property type="entry name" value="MA"/>
    <property type="match status" value="1"/>
</dbReference>
<feature type="transmembrane region" description="Helical" evidence="9">
    <location>
        <begin position="37"/>
        <end position="54"/>
    </location>
</feature>
<reference evidence="11" key="1">
    <citation type="submission" date="2024-05" db="EMBL/GenBank/DDBJ databases">
        <title>Draft Genome Sequences of Flagellimonas sp. MMG031 and Marinobacter sp. MMG032 Isolated from the dinoflagellate Symbiodinium pilosum.</title>
        <authorList>
            <person name="Shikuma N.J."/>
            <person name="Farrell M.V."/>
        </authorList>
    </citation>
    <scope>NUCLEOTIDE SEQUENCE</scope>
    <source>
        <strain evidence="11">MMG032</strain>
    </source>
</reference>
<evidence type="ECO:0000256" key="8">
    <source>
        <dbReference type="SAM" id="MobiDB-lite"/>
    </source>
</evidence>